<dbReference type="EMBL" id="FP565575">
    <property type="protein sequence ID" value="CBE67712.1"/>
    <property type="molecule type" value="Genomic_DNA"/>
</dbReference>
<dbReference type="InterPro" id="IPR011051">
    <property type="entry name" value="RmlC_Cupin_sf"/>
</dbReference>
<dbReference type="InterPro" id="IPR039935">
    <property type="entry name" value="YML079W-like"/>
</dbReference>
<feature type="domain" description="DUF985" evidence="1">
    <location>
        <begin position="4"/>
        <end position="125"/>
    </location>
</feature>
<gene>
    <name evidence="2" type="ORF">DAMO_0639</name>
</gene>
<dbReference type="Proteomes" id="UP000006898">
    <property type="component" value="Chromosome"/>
</dbReference>
<evidence type="ECO:0000313" key="2">
    <source>
        <dbReference type="EMBL" id="CBE67712.1"/>
    </source>
</evidence>
<sequence>MLDTLITRYDWYDHPEGVKFVETHRDEHRTSGHWLLLPGTFSAFHRVLNNEELWYIHHGRITLHIIDTRGSLLSLILGGDVARGEYPVISVPKNCWQAAEIDERVPYAFGSVVCAPPFRFELFEIGHRCGLIEEFPQHAEVISRFTLP</sequence>
<dbReference type="Pfam" id="PF06172">
    <property type="entry name" value="Cupin_5"/>
    <property type="match status" value="1"/>
</dbReference>
<dbReference type="SUPFAM" id="SSF51182">
    <property type="entry name" value="RmlC-like cupins"/>
    <property type="match status" value="1"/>
</dbReference>
<reference evidence="2 3" key="1">
    <citation type="journal article" date="2010" name="Nature">
        <title>Nitrite-driven anaerobic methane oxidation by oxygenic bacteria.</title>
        <authorList>
            <person name="Ettwig K.F."/>
            <person name="Butler M.K."/>
            <person name="Le Paslier D."/>
            <person name="Pelletier E."/>
            <person name="Mangenot S."/>
            <person name="Kuypers M.M.M."/>
            <person name="Schreiber F."/>
            <person name="Dutilh B.E."/>
            <person name="Zedelius J."/>
            <person name="de Beer D."/>
            <person name="Gloerich J."/>
            <person name="Wessels H.J.C.T."/>
            <person name="van Allen T."/>
            <person name="Luesken F."/>
            <person name="Wu M."/>
            <person name="van de Pas-Schoonen K.T."/>
            <person name="Op den Camp H.J.M."/>
            <person name="Janssen-Megens E.M."/>
            <person name="Francoijs K-J."/>
            <person name="Stunnenberg H."/>
            <person name="Weissenbach J."/>
            <person name="Jetten M.S.M."/>
            <person name="Strous M."/>
        </authorList>
    </citation>
    <scope>NUCLEOTIDE SEQUENCE [LARGE SCALE GENOMIC DNA]</scope>
</reference>
<protein>
    <recommendedName>
        <fullName evidence="1">DUF985 domain-containing protein</fullName>
    </recommendedName>
</protein>
<dbReference type="PANTHER" id="PTHR33387:SF3">
    <property type="entry name" value="DUF985 DOMAIN-CONTAINING PROTEIN"/>
    <property type="match status" value="1"/>
</dbReference>
<evidence type="ECO:0000313" key="3">
    <source>
        <dbReference type="Proteomes" id="UP000006898"/>
    </source>
</evidence>
<dbReference type="Gene3D" id="2.60.120.10">
    <property type="entry name" value="Jelly Rolls"/>
    <property type="match status" value="1"/>
</dbReference>
<proteinExistence type="predicted"/>
<dbReference type="KEGG" id="mox:DAMO_0639"/>
<dbReference type="InterPro" id="IPR009327">
    <property type="entry name" value="Cupin_DUF985"/>
</dbReference>
<dbReference type="eggNOG" id="COG3542">
    <property type="taxonomic scope" value="Bacteria"/>
</dbReference>
<dbReference type="HOGENOM" id="CLU_088365_0_3_0"/>
<organism evidence="2 3">
    <name type="scientific">Methylomirabilis oxygeniifera</name>
    <dbReference type="NCBI Taxonomy" id="671143"/>
    <lineage>
        <taxon>Bacteria</taxon>
        <taxon>Candidatus Methylomirabilota</taxon>
        <taxon>Candidatus Methylomirabilia</taxon>
        <taxon>Candidatus Methylomirabilales</taxon>
        <taxon>Candidatus Methylomirabilaceae</taxon>
        <taxon>Candidatus Methylomirabilis</taxon>
    </lineage>
</organism>
<dbReference type="InterPro" id="IPR014710">
    <property type="entry name" value="RmlC-like_jellyroll"/>
</dbReference>
<dbReference type="CDD" id="cd06121">
    <property type="entry name" value="cupin_YML079wp"/>
    <property type="match status" value="1"/>
</dbReference>
<dbReference type="PANTHER" id="PTHR33387">
    <property type="entry name" value="RMLC-LIKE JELLY ROLL FOLD PROTEIN"/>
    <property type="match status" value="1"/>
</dbReference>
<accession>D5MKR5</accession>
<evidence type="ECO:0000259" key="1">
    <source>
        <dbReference type="Pfam" id="PF06172"/>
    </source>
</evidence>
<name>D5MKR5_METO1</name>
<dbReference type="AlphaFoldDB" id="D5MKR5"/>